<proteinExistence type="predicted"/>
<evidence type="ECO:0000313" key="4">
    <source>
        <dbReference type="Proteomes" id="UP001595805"/>
    </source>
</evidence>
<feature type="chain" id="PRO_5046045154" description="SH3 domain-containing protein" evidence="2">
    <location>
        <begin position="28"/>
        <end position="241"/>
    </location>
</feature>
<sequence>MQNPKPIFLTKLLLVAFLCFQSINSQADTIELAQADSLFDQRSFQEAMSLYQKNYQEGVYSPAMLLKMAFIAEGMKDNENATLYLGKYYDINPDPQIITKIETLTKQNVLEGYDISDSDRFLIFLSENDQLIILGLSGLLLFSMILVLVNAYRKTKTPVYWPTILLMLLLFFANNFLSRSNSGLITHSPTLILSDPTGAGELIQRVEPGHKVKIKGSNDIWYKIEWKGNQAYVKKSNVTKL</sequence>
<accession>A0ABV8AVI1</accession>
<keyword evidence="1" id="KW-0812">Transmembrane</keyword>
<comment type="caution">
    <text evidence="3">The sequence shown here is derived from an EMBL/GenBank/DDBJ whole genome shotgun (WGS) entry which is preliminary data.</text>
</comment>
<dbReference type="RefSeq" id="WP_377907352.1">
    <property type="nucleotide sequence ID" value="NZ_JBHRZS010000011.1"/>
</dbReference>
<gene>
    <name evidence="3" type="ORF">ACFOSV_17415</name>
</gene>
<feature type="signal peptide" evidence="2">
    <location>
        <begin position="1"/>
        <end position="27"/>
    </location>
</feature>
<reference evidence="4" key="1">
    <citation type="journal article" date="2019" name="Int. J. Syst. Evol. Microbiol.">
        <title>The Global Catalogue of Microorganisms (GCM) 10K type strain sequencing project: providing services to taxonomists for standard genome sequencing and annotation.</title>
        <authorList>
            <consortium name="The Broad Institute Genomics Platform"/>
            <consortium name="The Broad Institute Genome Sequencing Center for Infectious Disease"/>
            <person name="Wu L."/>
            <person name="Ma J."/>
        </authorList>
    </citation>
    <scope>NUCLEOTIDE SEQUENCE [LARGE SCALE GENOMIC DNA]</scope>
    <source>
        <strain evidence="4">CCUG 60523</strain>
    </source>
</reference>
<dbReference type="Proteomes" id="UP001595805">
    <property type="component" value="Unassembled WGS sequence"/>
</dbReference>
<evidence type="ECO:0000256" key="1">
    <source>
        <dbReference type="SAM" id="Phobius"/>
    </source>
</evidence>
<evidence type="ECO:0000313" key="3">
    <source>
        <dbReference type="EMBL" id="MFC3881968.1"/>
    </source>
</evidence>
<keyword evidence="2" id="KW-0732">Signal</keyword>
<keyword evidence="1" id="KW-0472">Membrane</keyword>
<feature type="transmembrane region" description="Helical" evidence="1">
    <location>
        <begin position="131"/>
        <end position="152"/>
    </location>
</feature>
<evidence type="ECO:0000256" key="2">
    <source>
        <dbReference type="SAM" id="SignalP"/>
    </source>
</evidence>
<keyword evidence="1" id="KW-1133">Transmembrane helix</keyword>
<name>A0ABV8AVI1_9BACT</name>
<evidence type="ECO:0008006" key="5">
    <source>
        <dbReference type="Google" id="ProtNLM"/>
    </source>
</evidence>
<keyword evidence="4" id="KW-1185">Reference proteome</keyword>
<protein>
    <recommendedName>
        <fullName evidence="5">SH3 domain-containing protein</fullName>
    </recommendedName>
</protein>
<organism evidence="3 4">
    <name type="scientific">Algoriphagus namhaensis</name>
    <dbReference type="NCBI Taxonomy" id="915353"/>
    <lineage>
        <taxon>Bacteria</taxon>
        <taxon>Pseudomonadati</taxon>
        <taxon>Bacteroidota</taxon>
        <taxon>Cytophagia</taxon>
        <taxon>Cytophagales</taxon>
        <taxon>Cyclobacteriaceae</taxon>
        <taxon>Algoriphagus</taxon>
    </lineage>
</organism>
<dbReference type="Gene3D" id="2.30.30.40">
    <property type="entry name" value="SH3 Domains"/>
    <property type="match status" value="1"/>
</dbReference>
<feature type="transmembrane region" description="Helical" evidence="1">
    <location>
        <begin position="159"/>
        <end position="177"/>
    </location>
</feature>
<dbReference type="EMBL" id="JBHRZS010000011">
    <property type="protein sequence ID" value="MFC3881968.1"/>
    <property type="molecule type" value="Genomic_DNA"/>
</dbReference>